<evidence type="ECO:0000256" key="1">
    <source>
        <dbReference type="ARBA" id="ARBA00023157"/>
    </source>
</evidence>
<sequence>MNARKCFTFLVFVFIHVKLSTNQVLLFGTCVEVETVKFFDIERFLGLWYEIERFPAWYEGFGHCAYKRFQACGRRIEIEHSFVRNDIHYILHVNSTYAPGNDAIFKFKKNNIDPLSIPLSILATDYTNYAVVYGCKNNETLDIKYISAWILSREKNLSPEILETAYREINSIPYASTVYLEQVLQNEEKCVHHWTAHVHAEDVIDEEDDEL</sequence>
<feature type="chain" id="PRO_5025468434" evidence="3">
    <location>
        <begin position="22"/>
        <end position="211"/>
    </location>
</feature>
<evidence type="ECO:0000313" key="5">
    <source>
        <dbReference type="EMBL" id="KPJ17085.1"/>
    </source>
</evidence>
<dbReference type="EMBL" id="KQ460205">
    <property type="protein sequence ID" value="KPJ17085.1"/>
    <property type="molecule type" value="Genomic_DNA"/>
</dbReference>
<dbReference type="AlphaFoldDB" id="A0A194RID2"/>
<dbReference type="PRINTS" id="PR00179">
    <property type="entry name" value="LIPOCALIN"/>
</dbReference>
<feature type="signal peptide" evidence="3">
    <location>
        <begin position="1"/>
        <end position="21"/>
    </location>
</feature>
<dbReference type="Pfam" id="PF00061">
    <property type="entry name" value="Lipocalin"/>
    <property type="match status" value="1"/>
</dbReference>
<dbReference type="Gene3D" id="2.40.128.20">
    <property type="match status" value="1"/>
</dbReference>
<dbReference type="PANTHER" id="PTHR10612:SF34">
    <property type="entry name" value="APOLIPOPROTEIN D"/>
    <property type="match status" value="1"/>
</dbReference>
<gene>
    <name evidence="5" type="ORF">RR48_13941</name>
</gene>
<reference evidence="5 6" key="1">
    <citation type="journal article" date="2015" name="Nat. Commun.">
        <title>Outbred genome sequencing and CRISPR/Cas9 gene editing in butterflies.</title>
        <authorList>
            <person name="Li X."/>
            <person name="Fan D."/>
            <person name="Zhang W."/>
            <person name="Liu G."/>
            <person name="Zhang L."/>
            <person name="Zhao L."/>
            <person name="Fang X."/>
            <person name="Chen L."/>
            <person name="Dong Y."/>
            <person name="Chen Y."/>
            <person name="Ding Y."/>
            <person name="Zhao R."/>
            <person name="Feng M."/>
            <person name="Zhu Y."/>
            <person name="Feng Y."/>
            <person name="Jiang X."/>
            <person name="Zhu D."/>
            <person name="Xiang H."/>
            <person name="Feng X."/>
            <person name="Li S."/>
            <person name="Wang J."/>
            <person name="Zhang G."/>
            <person name="Kronforst M.R."/>
            <person name="Wang W."/>
        </authorList>
    </citation>
    <scope>NUCLEOTIDE SEQUENCE [LARGE SCALE GENOMIC DNA]</scope>
    <source>
        <strain evidence="5">Ya'a_city_454_Pm</strain>
        <tissue evidence="5">Whole body</tissue>
    </source>
</reference>
<dbReference type="KEGG" id="pmac:106708812"/>
<protein>
    <submittedName>
        <fullName evidence="5">Lopap</fullName>
    </submittedName>
</protein>
<evidence type="ECO:0000313" key="6">
    <source>
        <dbReference type="Proteomes" id="UP000053240"/>
    </source>
</evidence>
<evidence type="ECO:0000259" key="4">
    <source>
        <dbReference type="Pfam" id="PF00061"/>
    </source>
</evidence>
<dbReference type="Proteomes" id="UP000053240">
    <property type="component" value="Unassembled WGS sequence"/>
</dbReference>
<dbReference type="PRINTS" id="PR01273">
    <property type="entry name" value="INVTBRTCOLOR"/>
</dbReference>
<dbReference type="InParanoid" id="A0A194RID2"/>
<evidence type="ECO:0000256" key="3">
    <source>
        <dbReference type="SAM" id="SignalP"/>
    </source>
</evidence>
<name>A0A194RID2_PAPMA</name>
<dbReference type="PANTHER" id="PTHR10612">
    <property type="entry name" value="APOLIPOPROTEIN D"/>
    <property type="match status" value="1"/>
</dbReference>
<dbReference type="InterPro" id="IPR022272">
    <property type="entry name" value="Lipocalin_CS"/>
</dbReference>
<feature type="domain" description="Lipocalin/cytosolic fatty-acid binding" evidence="4">
    <location>
        <begin position="104"/>
        <end position="169"/>
    </location>
</feature>
<dbReference type="SUPFAM" id="SSF50814">
    <property type="entry name" value="Lipocalins"/>
    <property type="match status" value="1"/>
</dbReference>
<dbReference type="GO" id="GO:0000302">
    <property type="term" value="P:response to reactive oxygen species"/>
    <property type="evidence" value="ECO:0007669"/>
    <property type="project" value="TreeGrafter"/>
</dbReference>
<keyword evidence="3" id="KW-0732">Signal</keyword>
<accession>A0A194RID2</accession>
<dbReference type="GO" id="GO:0006629">
    <property type="term" value="P:lipid metabolic process"/>
    <property type="evidence" value="ECO:0007669"/>
    <property type="project" value="TreeGrafter"/>
</dbReference>
<dbReference type="PROSITE" id="PS00213">
    <property type="entry name" value="LIPOCALIN"/>
    <property type="match status" value="1"/>
</dbReference>
<dbReference type="InterPro" id="IPR012674">
    <property type="entry name" value="Calycin"/>
</dbReference>
<dbReference type="InterPro" id="IPR000566">
    <property type="entry name" value="Lipocln_cytosolic_FA-bd_dom"/>
</dbReference>
<keyword evidence="1" id="KW-1015">Disulfide bond</keyword>
<keyword evidence="6" id="KW-1185">Reference proteome</keyword>
<proteinExistence type="inferred from homology"/>
<dbReference type="GO" id="GO:0031409">
    <property type="term" value="F:pigment binding"/>
    <property type="evidence" value="ECO:0007669"/>
    <property type="project" value="InterPro"/>
</dbReference>
<dbReference type="OrthoDB" id="565904at2759"/>
<organism evidence="5 6">
    <name type="scientific">Papilio machaon</name>
    <name type="common">Old World swallowtail butterfly</name>
    <dbReference type="NCBI Taxonomy" id="76193"/>
    <lineage>
        <taxon>Eukaryota</taxon>
        <taxon>Metazoa</taxon>
        <taxon>Ecdysozoa</taxon>
        <taxon>Arthropoda</taxon>
        <taxon>Hexapoda</taxon>
        <taxon>Insecta</taxon>
        <taxon>Pterygota</taxon>
        <taxon>Neoptera</taxon>
        <taxon>Endopterygota</taxon>
        <taxon>Lepidoptera</taxon>
        <taxon>Glossata</taxon>
        <taxon>Ditrysia</taxon>
        <taxon>Papilionoidea</taxon>
        <taxon>Papilionidae</taxon>
        <taxon>Papilioninae</taxon>
        <taxon>Papilio</taxon>
    </lineage>
</organism>
<dbReference type="InterPro" id="IPR003057">
    <property type="entry name" value="Invtbrt_color"/>
</dbReference>
<comment type="similarity">
    <text evidence="2">Belongs to the calycin superfamily. Lipocalin family.</text>
</comment>
<dbReference type="GO" id="GO:0005737">
    <property type="term" value="C:cytoplasm"/>
    <property type="evidence" value="ECO:0007669"/>
    <property type="project" value="TreeGrafter"/>
</dbReference>
<evidence type="ECO:0000256" key="2">
    <source>
        <dbReference type="RuleBase" id="RU003695"/>
    </source>
</evidence>